<feature type="region of interest" description="Disordered" evidence="1">
    <location>
        <begin position="1359"/>
        <end position="1398"/>
    </location>
</feature>
<reference evidence="2" key="1">
    <citation type="submission" date="2021-03" db="EMBL/GenBank/DDBJ databases">
        <authorList>
            <person name="Palmer J.M."/>
        </authorList>
    </citation>
    <scope>NUCLEOTIDE SEQUENCE</scope>
    <source>
        <strain evidence="2">ARV_011</strain>
    </source>
</reference>
<feature type="compositionally biased region" description="Low complexity" evidence="1">
    <location>
        <begin position="922"/>
        <end position="931"/>
    </location>
</feature>
<feature type="compositionally biased region" description="Low complexity" evidence="1">
    <location>
        <begin position="714"/>
        <end position="728"/>
    </location>
</feature>
<dbReference type="InterPro" id="IPR015915">
    <property type="entry name" value="Kelch-typ_b-propeller"/>
</dbReference>
<protein>
    <submittedName>
        <fullName evidence="2">Mck1 dosage suppressor</fullName>
    </submittedName>
</protein>
<dbReference type="Gene3D" id="2.120.10.80">
    <property type="entry name" value="Kelch-type beta propeller"/>
    <property type="match status" value="1"/>
</dbReference>
<dbReference type="GO" id="GO:0005829">
    <property type="term" value="C:cytosol"/>
    <property type="evidence" value="ECO:0007669"/>
    <property type="project" value="TreeGrafter"/>
</dbReference>
<feature type="region of interest" description="Disordered" evidence="1">
    <location>
        <begin position="1547"/>
        <end position="1607"/>
    </location>
</feature>
<keyword evidence="3" id="KW-1185">Reference proteome</keyword>
<feature type="region of interest" description="Disordered" evidence="1">
    <location>
        <begin position="1623"/>
        <end position="1657"/>
    </location>
</feature>
<feature type="region of interest" description="Disordered" evidence="1">
    <location>
        <begin position="1167"/>
        <end position="1200"/>
    </location>
</feature>
<dbReference type="OrthoDB" id="10001928at2759"/>
<dbReference type="PANTHER" id="PTHR43503:SF2">
    <property type="entry name" value="NEGATIVE REGULATOR OF SPORULATION MDS3-RELATED"/>
    <property type="match status" value="1"/>
</dbReference>
<dbReference type="RefSeq" id="XP_043048758.1">
    <property type="nucleotide sequence ID" value="XM_043191786.1"/>
</dbReference>
<feature type="compositionally biased region" description="Low complexity" evidence="1">
    <location>
        <begin position="955"/>
        <end position="966"/>
    </location>
</feature>
<dbReference type="Proteomes" id="UP000790833">
    <property type="component" value="Unassembled WGS sequence"/>
</dbReference>
<feature type="compositionally biased region" description="Low complexity" evidence="1">
    <location>
        <begin position="1487"/>
        <end position="1504"/>
    </location>
</feature>
<feature type="compositionally biased region" description="Polar residues" evidence="1">
    <location>
        <begin position="564"/>
        <end position="574"/>
    </location>
</feature>
<sequence length="1657" mass="181444">MSTLVPAASTCFPLTLPRAEKDDRFNLNVRTGSASTLYNSFVFTFGGLTIGLELPELTINEIFLTFESKVGNAKSRSLATYLSGEFFYLSILERSWTRLEFDHSKGFLPRPVPRAFHEICAVNNYVYVFGGLRIKEAHKDRKLVENLVPSNDLWEFNLATTKWTCLHDGSGWDTDASIPKPRFCPKMTIVNNLSFVNKKGHMGIFIAGGKDTNSEYIYDNAIFDLVEKKYVVSNSGGSFYLKATSGNEEKDERVGLNQVVSTNGQKYISVDYTDSVIVSYDHTVDPNVFRSSLNHAAGNIRGGRDPRAGSQDAASSLHEESIIIYTPTKNSNPRLEKGGGDDNMSYQSSFKEPKNYKSAPVNPLVSFKLGKTMKNGKPLPLHMKRSNFNRIGMVVPFNLRYPTGGLFGQNLVIVGFLPNDLDISVFVYNIPTGKWSRLNVFCNHDYGSHRFWGGFVWESHHKVVLIGNQHTSRTTSSIRYFTTMITISLPITNLLASWELANDYFTSSSVEAVAISNGLQIPTSSISTSSTTSTSSSDDDGDYSNELLSDTEDSDDDANIIHEPSTSQIRPSRRLSTQIDNANKGAKNAISFADYIYYAAPKAKFSTISSVFPPAAVTLGRNAFDRYGDLISDFEFVSANGDRIPVSTHVLIERWGSYFVNLLARGYIKAVCKFQQDSLNSSPAGNNNNIRTSNASSLSLSQLAPGQKSGKQLLSASLSLSQSSQSDSHQSRHLSPEPFNVAPPGPQGSPAKEIPQFRLPFQDSDLRKLEESSAPSSRSLFPGEASSTISSSRLHTLSQSSAVDPHTVAAISHSVDPGPLGGTSGSSMFMPELSDIPAQLPLPMEPIPMIPTTTSFKSASRKNSSSDVASPRNSIIHTLTSLRNIPMPKSPRDSPFNSPRVSISVDPGENLDHHTTTVPQATPLSVLSSTSTTNTVDSDLLLGSALGISDESHDSPGSFPSSGHPPHTADTFTSKQEMDPSSILDASAMMDENGLLNFDNLDPLSYKMEASLIPRKLYVPFSTNTIKAFCEYLYTGQIGDKWLLSPTSLDCLALSKFFNVPLLYNLITETLFGIIGRKEGANLRKWKKFKKKYINFISKQGIQLDPEYTFPFDEFEGFVDTVDDGYLDIVLLKKSSNYHKTSHSKCLLSSEALLPGKLQSNVAAANEGGSLALPDGNTDSPLDSTEAVPDLQEKEDDDEELDEEYIDGTEMDLIESGLGYLDNHDTSFVNPKSRPTLRKTSHQQATTMYNEDEEADFNSDEMKKQEDELEYARKQLLNVTLAELVSPKAPIPSDYAIGLIYESAALVTDVKLMLRAMNARQMSKMLLEEETRLMKEMESILRKKDPSLNDEEISKTIADALSKDRKGHKHESDQKNEMPTQPSQPQPQPQPQLKPVHSLTTLSSKTSYTGILERTKSNLEGLKLERTKSNNSLKSIFSMTPVKKTILGEGLNILNLGNSLASGYGSAIYSPTGIPAHYASRVSNKSSVSSASSAGSKASKLNASVHSSSNTTTLNPIKSASKSTLTTSNLSLTINVINTSLVSSPTVLKSSSTVEGSPVNSIDTSRAPPPPTREISRSKTEPFPSSPATDNNDDNHSIGGASTISNATSSTGIHLRFFHLHRKDSNNSLEATKKDDNDSDAEKHSSRKKFGIFGRKK</sequence>
<feature type="compositionally biased region" description="Basic residues" evidence="1">
    <location>
        <begin position="1645"/>
        <end position="1657"/>
    </location>
</feature>
<dbReference type="EMBL" id="JAHMUF010000013">
    <property type="protein sequence ID" value="KAG7193210.1"/>
    <property type="molecule type" value="Genomic_DNA"/>
</dbReference>
<feature type="compositionally biased region" description="Acidic residues" evidence="1">
    <location>
        <begin position="537"/>
        <end position="558"/>
    </location>
</feature>
<gene>
    <name evidence="2" type="primary">MDS3</name>
    <name evidence="2" type="ORF">KQ657_000972</name>
</gene>
<organism evidence="2 3">
    <name type="scientific">Scheffersomyces spartinae</name>
    <dbReference type="NCBI Taxonomy" id="45513"/>
    <lineage>
        <taxon>Eukaryota</taxon>
        <taxon>Fungi</taxon>
        <taxon>Dikarya</taxon>
        <taxon>Ascomycota</taxon>
        <taxon>Saccharomycotina</taxon>
        <taxon>Pichiomycetes</taxon>
        <taxon>Debaryomycetaceae</taxon>
        <taxon>Scheffersomyces</taxon>
    </lineage>
</organism>
<feature type="compositionally biased region" description="Polar residues" evidence="1">
    <location>
        <begin position="1547"/>
        <end position="1564"/>
    </location>
</feature>
<feature type="compositionally biased region" description="Low complexity" evidence="1">
    <location>
        <begin position="525"/>
        <end position="536"/>
    </location>
</feature>
<feature type="region of interest" description="Disordered" evidence="1">
    <location>
        <begin position="525"/>
        <end position="574"/>
    </location>
</feature>
<proteinExistence type="predicted"/>
<comment type="caution">
    <text evidence="2">The sequence shown here is derived from an EMBL/GenBank/DDBJ whole genome shotgun (WGS) entry which is preliminary data.</text>
</comment>
<feature type="compositionally biased region" description="Basic and acidic residues" evidence="1">
    <location>
        <begin position="1631"/>
        <end position="1644"/>
    </location>
</feature>
<feature type="region of interest" description="Disordered" evidence="1">
    <location>
        <begin position="853"/>
        <end position="931"/>
    </location>
</feature>
<feature type="region of interest" description="Disordered" evidence="1">
    <location>
        <begin position="951"/>
        <end position="977"/>
    </location>
</feature>
<feature type="compositionally biased region" description="Polar residues" evidence="1">
    <location>
        <begin position="1505"/>
        <end position="1520"/>
    </location>
</feature>
<accession>A0A9P7V872</accession>
<dbReference type="GO" id="GO:0005739">
    <property type="term" value="C:mitochondrion"/>
    <property type="evidence" value="ECO:0007669"/>
    <property type="project" value="TreeGrafter"/>
</dbReference>
<dbReference type="GO" id="GO:0045454">
    <property type="term" value="P:cell redox homeostasis"/>
    <property type="evidence" value="ECO:0007669"/>
    <property type="project" value="TreeGrafter"/>
</dbReference>
<feature type="compositionally biased region" description="Pro residues" evidence="1">
    <location>
        <begin position="1382"/>
        <end position="1392"/>
    </location>
</feature>
<dbReference type="SUPFAM" id="SSF117281">
    <property type="entry name" value="Kelch motif"/>
    <property type="match status" value="1"/>
</dbReference>
<feature type="region of interest" description="Disordered" evidence="1">
    <location>
        <begin position="714"/>
        <end position="754"/>
    </location>
</feature>
<feature type="compositionally biased region" description="Low complexity" evidence="1">
    <location>
        <begin position="853"/>
        <end position="870"/>
    </location>
</feature>
<evidence type="ECO:0000313" key="2">
    <source>
        <dbReference type="EMBL" id="KAG7193210.1"/>
    </source>
</evidence>
<feature type="region of interest" description="Disordered" evidence="1">
    <location>
        <begin position="1487"/>
        <end position="1520"/>
    </location>
</feature>
<dbReference type="PANTHER" id="PTHR43503">
    <property type="entry name" value="MCG48959-RELATED"/>
    <property type="match status" value="1"/>
</dbReference>
<evidence type="ECO:0000313" key="3">
    <source>
        <dbReference type="Proteomes" id="UP000790833"/>
    </source>
</evidence>
<name>A0A9P7V872_9ASCO</name>
<feature type="compositionally biased region" description="Polar residues" evidence="1">
    <location>
        <begin position="871"/>
        <end position="883"/>
    </location>
</feature>
<dbReference type="GeneID" id="66114346"/>
<evidence type="ECO:0000256" key="1">
    <source>
        <dbReference type="SAM" id="MobiDB-lite"/>
    </source>
</evidence>